<dbReference type="GO" id="GO:0008033">
    <property type="term" value="P:tRNA processing"/>
    <property type="evidence" value="ECO:0007669"/>
    <property type="project" value="UniProtKB-KW"/>
</dbReference>
<dbReference type="InterPro" id="IPR029063">
    <property type="entry name" value="SAM-dependent_MTases_sf"/>
</dbReference>
<dbReference type="GO" id="GO:0009451">
    <property type="term" value="P:RNA modification"/>
    <property type="evidence" value="ECO:0007669"/>
    <property type="project" value="UniProtKB-ARBA"/>
</dbReference>
<reference evidence="13 14" key="1">
    <citation type="submission" date="2019-09" db="EMBL/GenBank/DDBJ databases">
        <title>Draft genome of the ectomycorrhizal ascomycete Sphaerosporella brunnea.</title>
        <authorList>
            <consortium name="DOE Joint Genome Institute"/>
            <person name="Benucci G.M."/>
            <person name="Marozzi G."/>
            <person name="Antonielli L."/>
            <person name="Sanchez S."/>
            <person name="Marco P."/>
            <person name="Wang X."/>
            <person name="Falini L.B."/>
            <person name="Barry K."/>
            <person name="Haridas S."/>
            <person name="Lipzen A."/>
            <person name="Labutti K."/>
            <person name="Grigoriev I.V."/>
            <person name="Murat C."/>
            <person name="Martin F."/>
            <person name="Albertini E."/>
            <person name="Donnini D."/>
            <person name="Bonito G."/>
        </authorList>
    </citation>
    <scope>NUCLEOTIDE SEQUENCE [LARGE SCALE GENOMIC DNA]</scope>
    <source>
        <strain evidence="13 14">Sb_GMNB300</strain>
    </source>
</reference>
<organism evidence="13 14">
    <name type="scientific">Sphaerosporella brunnea</name>
    <dbReference type="NCBI Taxonomy" id="1250544"/>
    <lineage>
        <taxon>Eukaryota</taxon>
        <taxon>Fungi</taxon>
        <taxon>Dikarya</taxon>
        <taxon>Ascomycota</taxon>
        <taxon>Pezizomycotina</taxon>
        <taxon>Pezizomycetes</taxon>
        <taxon>Pezizales</taxon>
        <taxon>Pyronemataceae</taxon>
        <taxon>Sphaerosporella</taxon>
    </lineage>
</organism>
<dbReference type="SUPFAM" id="SSF50249">
    <property type="entry name" value="Nucleic acid-binding proteins"/>
    <property type="match status" value="1"/>
</dbReference>
<evidence type="ECO:0000256" key="10">
    <source>
        <dbReference type="PROSITE-ProRule" id="PRU10015"/>
    </source>
</evidence>
<evidence type="ECO:0000313" key="13">
    <source>
        <dbReference type="EMBL" id="KAA8899401.1"/>
    </source>
</evidence>
<dbReference type="FunFam" id="3.40.50.150:FF:000174">
    <property type="entry name" value="TRM2p tRNA methyltransferase"/>
    <property type="match status" value="1"/>
</dbReference>
<keyword evidence="2 9" id="KW-0808">Transferase</keyword>
<accession>A0A5J5EP49</accession>
<dbReference type="InterPro" id="IPR030391">
    <property type="entry name" value="MeTrfase_TrmA_CS"/>
</dbReference>
<dbReference type="PANTHER" id="PTHR11061:SF30">
    <property type="entry name" value="TRNA (URACIL(54)-C(5))-METHYLTRANSFERASE"/>
    <property type="match status" value="1"/>
</dbReference>
<keyword evidence="4" id="KW-0819">tRNA processing</keyword>
<dbReference type="AlphaFoldDB" id="A0A5J5EP49"/>
<dbReference type="SUPFAM" id="SSF53335">
    <property type="entry name" value="S-adenosyl-L-methionine-dependent methyltransferases"/>
    <property type="match status" value="1"/>
</dbReference>
<dbReference type="InterPro" id="IPR030390">
    <property type="entry name" value="MeTrfase_TrmA_AS"/>
</dbReference>
<feature type="binding site" evidence="9">
    <location>
        <position position="371"/>
    </location>
    <ligand>
        <name>S-adenosyl-L-methionine</name>
        <dbReference type="ChEBI" id="CHEBI:59789"/>
    </ligand>
</feature>
<feature type="binding site" evidence="9">
    <location>
        <position position="392"/>
    </location>
    <ligand>
        <name>S-adenosyl-L-methionine</name>
        <dbReference type="ChEBI" id="CHEBI:59789"/>
    </ligand>
</feature>
<dbReference type="FunCoup" id="A0A5J5EP49">
    <property type="interactions" value="230"/>
</dbReference>
<keyword evidence="14" id="KW-1185">Reference proteome</keyword>
<evidence type="ECO:0000256" key="11">
    <source>
        <dbReference type="SAM" id="MobiDB-lite"/>
    </source>
</evidence>
<evidence type="ECO:0000313" key="14">
    <source>
        <dbReference type="Proteomes" id="UP000326924"/>
    </source>
</evidence>
<evidence type="ECO:0000256" key="9">
    <source>
        <dbReference type="PROSITE-ProRule" id="PRU01024"/>
    </source>
</evidence>
<comment type="function">
    <text evidence="7">Catalyzes the formation of 5-methyl-uridine at position 54 (m5U54) in all tRNA. May also have a role in tRNA stabilization or maturation.</text>
</comment>
<feature type="binding site" evidence="9">
    <location>
        <position position="439"/>
    </location>
    <ligand>
        <name>S-adenosyl-L-methionine</name>
        <dbReference type="ChEBI" id="CHEBI:59789"/>
    </ligand>
</feature>
<feature type="region of interest" description="Disordered" evidence="11">
    <location>
        <begin position="1"/>
        <end position="53"/>
    </location>
</feature>
<dbReference type="Gene3D" id="2.40.50.1070">
    <property type="match status" value="1"/>
</dbReference>
<gene>
    <name evidence="13" type="ORF">FN846DRAFT_782348</name>
</gene>
<comment type="catalytic activity">
    <reaction evidence="6">
        <text>uridine(54) in tRNA + S-adenosyl-L-methionine = 5-methyluridine(54) in tRNA + S-adenosyl-L-homocysteine + H(+)</text>
        <dbReference type="Rhea" id="RHEA:42712"/>
        <dbReference type="Rhea" id="RHEA-COMP:10167"/>
        <dbReference type="Rhea" id="RHEA-COMP:10193"/>
        <dbReference type="ChEBI" id="CHEBI:15378"/>
        <dbReference type="ChEBI" id="CHEBI:57856"/>
        <dbReference type="ChEBI" id="CHEBI:59789"/>
        <dbReference type="ChEBI" id="CHEBI:65315"/>
        <dbReference type="ChEBI" id="CHEBI:74447"/>
        <dbReference type="EC" id="2.1.1.35"/>
    </reaction>
</comment>
<dbReference type="GO" id="GO:0030697">
    <property type="term" value="F:tRNA (uracil(54)-C5)-methyltransferase activity, S-adenosyl methionine-dependent"/>
    <property type="evidence" value="ECO:0007669"/>
    <property type="project" value="UniProtKB-EC"/>
</dbReference>
<sequence length="514" mass="56831">MESAPSGNGTTLPEKRKFRQPRAEQQPSKKGRFDNKKQQKQAKKAKAKAKEGGTEEVLGIDIKNFLASHNDAEAVVENAELPEEFSEIELEVEELSSTGDGLALHGGRAYVVPFSIPGDRVKVKVIRHQETHSVVDFLSVVRPSPDRDDSLIGCKYFGSCSGCQLQMLSYDKQLAHKKRVVEKAYEHFADLPEGILPPIGDTIGSPLQYNYRTKLTPHFDGPRKGGFQGDQKPEIGFNLKGQRRVLDIEDCPIGVDSVREGFTTSRADVLNNLGKYKRGATLLLRESTKRIPDSEDLSTFTEKKLCITDPKATTTEYVDNFKFDSPAGAFFQNNNSILPTFTAYIRDNLSLPVSSQAESNTEPPKYLVDAYCGSGLFTVTCGSAVQKAIGVDISPDSIAYATRNAKENGITNATFIAGTAEKIFGDIDFPGSKASCIIDPPRKGCDELFLEQLMVFKPKRIVYVSCNVHTQARDLEYILKHETGQKYKVDSIRGFDFFPQTHHVESVAVLTLAD</sequence>
<dbReference type="GO" id="GO:0032259">
    <property type="term" value="P:methylation"/>
    <property type="evidence" value="ECO:0007669"/>
    <property type="project" value="UniProtKB-KW"/>
</dbReference>
<evidence type="ECO:0000256" key="6">
    <source>
        <dbReference type="ARBA" id="ARBA00052788"/>
    </source>
</evidence>
<dbReference type="PROSITE" id="PS51687">
    <property type="entry name" value="SAM_MT_RNA_M5U"/>
    <property type="match status" value="1"/>
</dbReference>
<feature type="binding site" evidence="9">
    <location>
        <position position="332"/>
    </location>
    <ligand>
        <name>S-adenosyl-L-methionine</name>
        <dbReference type="ChEBI" id="CHEBI:59789"/>
    </ligand>
</feature>
<feature type="active site" description="Nucleophile" evidence="9">
    <location>
        <position position="466"/>
    </location>
</feature>
<feature type="compositionally biased region" description="Polar residues" evidence="11">
    <location>
        <begin position="1"/>
        <end position="11"/>
    </location>
</feature>
<dbReference type="CDD" id="cd02440">
    <property type="entry name" value="AdoMet_MTases"/>
    <property type="match status" value="1"/>
</dbReference>
<evidence type="ECO:0000256" key="4">
    <source>
        <dbReference type="ARBA" id="ARBA00022694"/>
    </source>
</evidence>
<protein>
    <recommendedName>
        <fullName evidence="8">tRNA (uracil(54)-C(5))-methyltransferase</fullName>
        <ecNumber evidence="5">2.1.1.35</ecNumber>
    </recommendedName>
</protein>
<feature type="active site" evidence="10">
    <location>
        <position position="466"/>
    </location>
</feature>
<comment type="similarity">
    <text evidence="9">Belongs to the class I-like SAM-binding methyltransferase superfamily. RNA M5U methyltransferase family.</text>
</comment>
<dbReference type="PROSITE" id="PS51622">
    <property type="entry name" value="SAM_MT_RNA_M5U_2"/>
    <property type="match status" value="1"/>
</dbReference>
<name>A0A5J5EP49_9PEZI</name>
<dbReference type="PROSITE" id="PS01231">
    <property type="entry name" value="TRMA_2"/>
    <property type="match status" value="1"/>
</dbReference>
<dbReference type="InterPro" id="IPR012340">
    <property type="entry name" value="NA-bd_OB-fold"/>
</dbReference>
<dbReference type="Gene3D" id="2.40.50.140">
    <property type="entry name" value="Nucleic acid-binding proteins"/>
    <property type="match status" value="1"/>
</dbReference>
<evidence type="ECO:0000256" key="7">
    <source>
        <dbReference type="ARBA" id="ARBA00054700"/>
    </source>
</evidence>
<feature type="compositionally biased region" description="Basic residues" evidence="11">
    <location>
        <begin position="38"/>
        <end position="47"/>
    </location>
</feature>
<dbReference type="InterPro" id="IPR025795">
    <property type="entry name" value="tRNA_(uracil-5-)_MeTrfase"/>
</dbReference>
<dbReference type="PROSITE" id="PS01230">
    <property type="entry name" value="TRMA_1"/>
    <property type="match status" value="1"/>
</dbReference>
<evidence type="ECO:0000256" key="2">
    <source>
        <dbReference type="ARBA" id="ARBA00022679"/>
    </source>
</evidence>
<dbReference type="Pfam" id="PF01938">
    <property type="entry name" value="TRAM"/>
    <property type="match status" value="1"/>
</dbReference>
<dbReference type="PROSITE" id="PS50926">
    <property type="entry name" value="TRAM"/>
    <property type="match status" value="1"/>
</dbReference>
<proteinExistence type="inferred from homology"/>
<dbReference type="OrthoDB" id="10250660at2759"/>
<dbReference type="FunFam" id="2.40.50.140:FF:000201">
    <property type="entry name" value="TRM2p tRNA methyltransferase"/>
    <property type="match status" value="1"/>
</dbReference>
<dbReference type="Gene3D" id="3.40.50.150">
    <property type="entry name" value="Vaccinia Virus protein VP39"/>
    <property type="match status" value="2"/>
</dbReference>
<keyword evidence="1 9" id="KW-0489">Methyltransferase</keyword>
<dbReference type="InterPro" id="IPR002792">
    <property type="entry name" value="TRAM_dom"/>
</dbReference>
<comment type="caution">
    <text evidence="13">The sequence shown here is derived from an EMBL/GenBank/DDBJ whole genome shotgun (WGS) entry which is preliminary data.</text>
</comment>
<keyword evidence="3 9" id="KW-0949">S-adenosyl-L-methionine</keyword>
<evidence type="ECO:0000256" key="5">
    <source>
        <dbReference type="ARBA" id="ARBA00033763"/>
    </source>
</evidence>
<dbReference type="EC" id="2.1.1.35" evidence="5"/>
<dbReference type="InParanoid" id="A0A5J5EP49"/>
<dbReference type="Pfam" id="PF05958">
    <property type="entry name" value="tRNA_U5-meth_tr"/>
    <property type="match status" value="1"/>
</dbReference>
<dbReference type="Proteomes" id="UP000326924">
    <property type="component" value="Unassembled WGS sequence"/>
</dbReference>
<evidence type="ECO:0000259" key="12">
    <source>
        <dbReference type="PROSITE" id="PS50926"/>
    </source>
</evidence>
<dbReference type="EMBL" id="VXIS01000167">
    <property type="protein sequence ID" value="KAA8899401.1"/>
    <property type="molecule type" value="Genomic_DNA"/>
</dbReference>
<dbReference type="InterPro" id="IPR010280">
    <property type="entry name" value="U5_MeTrfase_fam"/>
</dbReference>
<evidence type="ECO:0000256" key="1">
    <source>
        <dbReference type="ARBA" id="ARBA00022603"/>
    </source>
</evidence>
<evidence type="ECO:0000256" key="3">
    <source>
        <dbReference type="ARBA" id="ARBA00022691"/>
    </source>
</evidence>
<evidence type="ECO:0000256" key="8">
    <source>
        <dbReference type="ARBA" id="ARBA00070108"/>
    </source>
</evidence>
<feature type="domain" description="TRAM" evidence="12">
    <location>
        <begin position="78"/>
        <end position="139"/>
    </location>
</feature>
<dbReference type="PANTHER" id="PTHR11061">
    <property type="entry name" value="RNA M5U METHYLTRANSFERASE"/>
    <property type="match status" value="1"/>
</dbReference>